<evidence type="ECO:0000313" key="1">
    <source>
        <dbReference type="EMBL" id="KAG5569986.1"/>
    </source>
</evidence>
<proteinExistence type="predicted"/>
<gene>
    <name evidence="1" type="ORF">H5410_059752</name>
</gene>
<sequence>MEDIDNSQGDRIGAVYVKLASFNLKDHKHEAARAYDIVADYYNMKKFFKRGDVVAINNTLERYQLLLTREILQSLLVVSRNMIDRKTGDRVGGVYVKLVSCHLKLDHKHEVAHAYNIAAE</sequence>
<evidence type="ECO:0000313" key="2">
    <source>
        <dbReference type="Proteomes" id="UP000824120"/>
    </source>
</evidence>
<reference evidence="1 2" key="1">
    <citation type="submission" date="2020-09" db="EMBL/GenBank/DDBJ databases">
        <title>De no assembly of potato wild relative species, Solanum commersonii.</title>
        <authorList>
            <person name="Cho K."/>
        </authorList>
    </citation>
    <scope>NUCLEOTIDE SEQUENCE [LARGE SCALE GENOMIC DNA]</scope>
    <source>
        <strain evidence="1">LZ3.2</strain>
        <tissue evidence="1">Leaf</tissue>
    </source>
</reference>
<comment type="caution">
    <text evidence="1">The sequence shown here is derived from an EMBL/GenBank/DDBJ whole genome shotgun (WGS) entry which is preliminary data.</text>
</comment>
<dbReference type="EMBL" id="JACXVP010000012">
    <property type="protein sequence ID" value="KAG5569986.1"/>
    <property type="molecule type" value="Genomic_DNA"/>
</dbReference>
<keyword evidence="2" id="KW-1185">Reference proteome</keyword>
<name>A0A9J5W3D3_SOLCO</name>
<organism evidence="1 2">
    <name type="scientific">Solanum commersonii</name>
    <name type="common">Commerson's wild potato</name>
    <name type="synonym">Commerson's nightshade</name>
    <dbReference type="NCBI Taxonomy" id="4109"/>
    <lineage>
        <taxon>Eukaryota</taxon>
        <taxon>Viridiplantae</taxon>
        <taxon>Streptophyta</taxon>
        <taxon>Embryophyta</taxon>
        <taxon>Tracheophyta</taxon>
        <taxon>Spermatophyta</taxon>
        <taxon>Magnoliopsida</taxon>
        <taxon>eudicotyledons</taxon>
        <taxon>Gunneridae</taxon>
        <taxon>Pentapetalae</taxon>
        <taxon>asterids</taxon>
        <taxon>lamiids</taxon>
        <taxon>Solanales</taxon>
        <taxon>Solanaceae</taxon>
        <taxon>Solanoideae</taxon>
        <taxon>Solaneae</taxon>
        <taxon>Solanum</taxon>
    </lineage>
</organism>
<dbReference type="AlphaFoldDB" id="A0A9J5W3D3"/>
<protein>
    <submittedName>
        <fullName evidence="1">Uncharacterized protein</fullName>
    </submittedName>
</protein>
<dbReference type="Proteomes" id="UP000824120">
    <property type="component" value="Chromosome 12"/>
</dbReference>
<accession>A0A9J5W3D3</accession>